<name>A0A2G5UKF7_9PELO</name>
<comment type="caution">
    <text evidence="2">The sequence shown here is derived from an EMBL/GenBank/DDBJ whole genome shotgun (WGS) entry which is preliminary data.</text>
</comment>
<dbReference type="AlphaFoldDB" id="A0A2G5UKF7"/>
<proteinExistence type="predicted"/>
<dbReference type="Proteomes" id="UP000230233">
    <property type="component" value="Chromosome III"/>
</dbReference>
<organism evidence="2 3">
    <name type="scientific">Caenorhabditis nigoni</name>
    <dbReference type="NCBI Taxonomy" id="1611254"/>
    <lineage>
        <taxon>Eukaryota</taxon>
        <taxon>Metazoa</taxon>
        <taxon>Ecdysozoa</taxon>
        <taxon>Nematoda</taxon>
        <taxon>Chromadorea</taxon>
        <taxon>Rhabditida</taxon>
        <taxon>Rhabditina</taxon>
        <taxon>Rhabditomorpha</taxon>
        <taxon>Rhabditoidea</taxon>
        <taxon>Rhabditidae</taxon>
        <taxon>Peloderinae</taxon>
        <taxon>Caenorhabditis</taxon>
    </lineage>
</organism>
<dbReference type="EMBL" id="PDUG01000003">
    <property type="protein sequence ID" value="PIC40030.1"/>
    <property type="molecule type" value="Genomic_DNA"/>
</dbReference>
<reference evidence="3" key="1">
    <citation type="submission" date="2017-10" db="EMBL/GenBank/DDBJ databases">
        <title>Rapid genome shrinkage in a self-fertile nematode reveals novel sperm competition proteins.</title>
        <authorList>
            <person name="Yin D."/>
            <person name="Schwarz E.M."/>
            <person name="Thomas C.G."/>
            <person name="Felde R.L."/>
            <person name="Korf I.F."/>
            <person name="Cutter A.D."/>
            <person name="Schartner C.M."/>
            <person name="Ralston E.J."/>
            <person name="Meyer B.J."/>
            <person name="Haag E.S."/>
        </authorList>
    </citation>
    <scope>NUCLEOTIDE SEQUENCE [LARGE SCALE GENOMIC DNA]</scope>
    <source>
        <strain evidence="3">JU1422</strain>
    </source>
</reference>
<accession>A0A2G5UKF7</accession>
<keyword evidence="3" id="KW-1185">Reference proteome</keyword>
<gene>
    <name evidence="2" type="primary">Cnig_chr_III.g11517</name>
    <name evidence="2" type="ORF">B9Z55_011517</name>
</gene>
<evidence type="ECO:0000313" key="3">
    <source>
        <dbReference type="Proteomes" id="UP000230233"/>
    </source>
</evidence>
<sequence>MELHSFQRISRCFQTSTWQWSTTKTAARTTADYATSATAAKGSLPELTIGFRIVIDLLINNILFFFYQIGNESIFIRIFYILVERFSIHSSNNSSNMENNKKTHAQQQKSGRSRRAGYNKKHKFRNSIFYFKFAPNRHRMVFLGEFHRKISSSDISEKLQKLNGKKLNF</sequence>
<evidence type="ECO:0000313" key="2">
    <source>
        <dbReference type="EMBL" id="PIC40030.1"/>
    </source>
</evidence>
<evidence type="ECO:0000256" key="1">
    <source>
        <dbReference type="SAM" id="MobiDB-lite"/>
    </source>
</evidence>
<feature type="region of interest" description="Disordered" evidence="1">
    <location>
        <begin position="93"/>
        <end position="117"/>
    </location>
</feature>
<protein>
    <submittedName>
        <fullName evidence="2">Uncharacterized protein</fullName>
    </submittedName>
</protein>